<gene>
    <name evidence="2" type="ORF">PENTCL1PPCAC_23138</name>
</gene>
<dbReference type="EMBL" id="BTSX01000005">
    <property type="protein sequence ID" value="GMT00964.1"/>
    <property type="molecule type" value="Genomic_DNA"/>
</dbReference>
<feature type="non-terminal residue" evidence="2">
    <location>
        <position position="66"/>
    </location>
</feature>
<proteinExistence type="predicted"/>
<accession>A0AAV5U2B7</accession>
<protein>
    <recommendedName>
        <fullName evidence="4">G protein-coupled receptor</fullName>
    </recommendedName>
</protein>
<evidence type="ECO:0000256" key="1">
    <source>
        <dbReference type="SAM" id="Phobius"/>
    </source>
</evidence>
<dbReference type="AlphaFoldDB" id="A0AAV5U2B7"/>
<evidence type="ECO:0000313" key="3">
    <source>
        <dbReference type="Proteomes" id="UP001432027"/>
    </source>
</evidence>
<keyword evidence="1" id="KW-0812">Transmembrane</keyword>
<feature type="non-terminal residue" evidence="2">
    <location>
        <position position="1"/>
    </location>
</feature>
<evidence type="ECO:0000313" key="2">
    <source>
        <dbReference type="EMBL" id="GMT00964.1"/>
    </source>
</evidence>
<reference evidence="2" key="1">
    <citation type="submission" date="2023-10" db="EMBL/GenBank/DDBJ databases">
        <title>Genome assembly of Pristionchus species.</title>
        <authorList>
            <person name="Yoshida K."/>
            <person name="Sommer R.J."/>
        </authorList>
    </citation>
    <scope>NUCLEOTIDE SEQUENCE</scope>
    <source>
        <strain evidence="2">RS0144</strain>
    </source>
</reference>
<sequence length="66" mass="7331">TLLKRSPMGRMNRSNLAGFLVNDSPTYVTLVTILFQPFLLVFPVLTTCRASASETAFTLGMGTWYL</sequence>
<comment type="caution">
    <text evidence="2">The sequence shown here is derived from an EMBL/GenBank/DDBJ whole genome shotgun (WGS) entry which is preliminary data.</text>
</comment>
<keyword evidence="1" id="KW-1133">Transmembrane helix</keyword>
<keyword evidence="1" id="KW-0472">Membrane</keyword>
<dbReference type="Proteomes" id="UP001432027">
    <property type="component" value="Unassembled WGS sequence"/>
</dbReference>
<keyword evidence="3" id="KW-1185">Reference proteome</keyword>
<feature type="transmembrane region" description="Helical" evidence="1">
    <location>
        <begin position="26"/>
        <end position="45"/>
    </location>
</feature>
<evidence type="ECO:0008006" key="4">
    <source>
        <dbReference type="Google" id="ProtNLM"/>
    </source>
</evidence>
<name>A0AAV5U2B7_9BILA</name>
<organism evidence="2 3">
    <name type="scientific">Pristionchus entomophagus</name>
    <dbReference type="NCBI Taxonomy" id="358040"/>
    <lineage>
        <taxon>Eukaryota</taxon>
        <taxon>Metazoa</taxon>
        <taxon>Ecdysozoa</taxon>
        <taxon>Nematoda</taxon>
        <taxon>Chromadorea</taxon>
        <taxon>Rhabditida</taxon>
        <taxon>Rhabditina</taxon>
        <taxon>Diplogasteromorpha</taxon>
        <taxon>Diplogasteroidea</taxon>
        <taxon>Neodiplogasteridae</taxon>
        <taxon>Pristionchus</taxon>
    </lineage>
</organism>